<sequence>MSMHDAVVAISKSWGLFYLLALSAGVVIYAYWPSNRAGFDRAKSSILDKDDKPWM</sequence>
<dbReference type="InterPro" id="IPR008621">
    <property type="entry name" value="Cbb3-typ_cyt_oxidase_comp"/>
</dbReference>
<accession>A0ABU5ANV2</accession>
<dbReference type="Proteomes" id="UP001276564">
    <property type="component" value="Unassembled WGS sequence"/>
</dbReference>
<proteinExistence type="predicted"/>
<reference evidence="2 3" key="1">
    <citation type="submission" date="2023-08" db="EMBL/GenBank/DDBJ databases">
        <title>Implementing the SeqCode for naming new Mesorhizobium species isolated from Vachellia karroo root nodules.</title>
        <authorList>
            <person name="Van Lill M."/>
        </authorList>
    </citation>
    <scope>NUCLEOTIDE SEQUENCE [LARGE SCALE GENOMIC DNA]</scope>
    <source>
        <strain evidence="2 3">VK4B</strain>
    </source>
</reference>
<keyword evidence="3" id="KW-1185">Reference proteome</keyword>
<dbReference type="EMBL" id="JAVIIP010000007">
    <property type="protein sequence ID" value="MDX8538974.1"/>
    <property type="molecule type" value="Genomic_DNA"/>
</dbReference>
<keyword evidence="1" id="KW-0812">Transmembrane</keyword>
<evidence type="ECO:0000256" key="1">
    <source>
        <dbReference type="SAM" id="Phobius"/>
    </source>
</evidence>
<gene>
    <name evidence="2" type="ORF">RFM23_15235</name>
</gene>
<feature type="transmembrane region" description="Helical" evidence="1">
    <location>
        <begin position="15"/>
        <end position="32"/>
    </location>
</feature>
<dbReference type="CDD" id="cd01324">
    <property type="entry name" value="cbb3_Oxidase_CcoQ"/>
    <property type="match status" value="1"/>
</dbReference>
<organism evidence="2 3">
    <name type="scientific">Mesorhizobium abyssinicae</name>
    <dbReference type="NCBI Taxonomy" id="1209958"/>
    <lineage>
        <taxon>Bacteria</taxon>
        <taxon>Pseudomonadati</taxon>
        <taxon>Pseudomonadota</taxon>
        <taxon>Alphaproteobacteria</taxon>
        <taxon>Hyphomicrobiales</taxon>
        <taxon>Phyllobacteriaceae</taxon>
        <taxon>Mesorhizobium</taxon>
    </lineage>
</organism>
<keyword evidence="1" id="KW-0472">Membrane</keyword>
<evidence type="ECO:0000313" key="2">
    <source>
        <dbReference type="EMBL" id="MDX8538974.1"/>
    </source>
</evidence>
<name>A0ABU5ANV2_9HYPH</name>
<comment type="caution">
    <text evidence="2">The sequence shown here is derived from an EMBL/GenBank/DDBJ whole genome shotgun (WGS) entry which is preliminary data.</text>
</comment>
<protein>
    <submittedName>
        <fullName evidence="2">Cbb3-type cytochrome c oxidase subunit 3</fullName>
    </submittedName>
</protein>
<evidence type="ECO:0000313" key="3">
    <source>
        <dbReference type="Proteomes" id="UP001276564"/>
    </source>
</evidence>
<dbReference type="Pfam" id="PF05545">
    <property type="entry name" value="FixQ"/>
    <property type="match status" value="1"/>
</dbReference>
<keyword evidence="1" id="KW-1133">Transmembrane helix</keyword>